<keyword evidence="6 10" id="KW-0418">Kinase</keyword>
<dbReference type="InterPro" id="IPR027417">
    <property type="entry name" value="P-loop_NTPase"/>
</dbReference>
<name>A0A245ZL00_9SPHN</name>
<dbReference type="Pfam" id="PF13671">
    <property type="entry name" value="AAA_33"/>
    <property type="match status" value="1"/>
</dbReference>
<proteinExistence type="inferred from homology"/>
<organism evidence="11 12">
    <name type="scientific">Sphingomonas dokdonensis</name>
    <dbReference type="NCBI Taxonomy" id="344880"/>
    <lineage>
        <taxon>Bacteria</taxon>
        <taxon>Pseudomonadati</taxon>
        <taxon>Pseudomonadota</taxon>
        <taxon>Alphaproteobacteria</taxon>
        <taxon>Sphingomonadales</taxon>
        <taxon>Sphingomonadaceae</taxon>
        <taxon>Sphingomonas</taxon>
    </lineage>
</organism>
<dbReference type="CDD" id="cd02021">
    <property type="entry name" value="GntK"/>
    <property type="match status" value="1"/>
</dbReference>
<comment type="similarity">
    <text evidence="2 10">Belongs to the gluconokinase GntK/GntV family.</text>
</comment>
<dbReference type="Gene3D" id="3.40.50.300">
    <property type="entry name" value="P-loop containing nucleotide triphosphate hydrolases"/>
    <property type="match status" value="1"/>
</dbReference>
<dbReference type="AlphaFoldDB" id="A0A245ZL00"/>
<dbReference type="FunFam" id="3.40.50.300:FF:000522">
    <property type="entry name" value="Gluconokinase"/>
    <property type="match status" value="1"/>
</dbReference>
<dbReference type="EMBL" id="NBBI01000003">
    <property type="protein sequence ID" value="OWK30426.1"/>
    <property type="molecule type" value="Genomic_DNA"/>
</dbReference>
<dbReference type="InterPro" id="IPR006001">
    <property type="entry name" value="Therm_gnt_kin"/>
</dbReference>
<evidence type="ECO:0000256" key="10">
    <source>
        <dbReference type="RuleBase" id="RU363066"/>
    </source>
</evidence>
<reference evidence="11 12" key="1">
    <citation type="submission" date="2017-03" db="EMBL/GenBank/DDBJ databases">
        <title>Genome sequence of Sphingomonas dokdonensis DSM 21029.</title>
        <authorList>
            <person name="Poehlein A."/>
            <person name="Wuebbeler J.H."/>
            <person name="Steinbuechel A."/>
            <person name="Daniel R."/>
        </authorList>
    </citation>
    <scope>NUCLEOTIDE SEQUENCE [LARGE SCALE GENOMIC DNA]</scope>
    <source>
        <strain evidence="11 12">DSM 21029</strain>
    </source>
</reference>
<dbReference type="PANTHER" id="PTHR43442">
    <property type="entry name" value="GLUCONOKINASE-RELATED"/>
    <property type="match status" value="1"/>
</dbReference>
<accession>A0A245ZL00</accession>
<evidence type="ECO:0000256" key="8">
    <source>
        <dbReference type="ARBA" id="ARBA00023064"/>
    </source>
</evidence>
<evidence type="ECO:0000256" key="9">
    <source>
        <dbReference type="ARBA" id="ARBA00048090"/>
    </source>
</evidence>
<evidence type="ECO:0000256" key="1">
    <source>
        <dbReference type="ARBA" id="ARBA00004761"/>
    </source>
</evidence>
<evidence type="ECO:0000256" key="3">
    <source>
        <dbReference type="ARBA" id="ARBA00012054"/>
    </source>
</evidence>
<dbReference type="GO" id="GO:0005524">
    <property type="term" value="F:ATP binding"/>
    <property type="evidence" value="ECO:0007669"/>
    <property type="project" value="UniProtKB-KW"/>
</dbReference>
<comment type="catalytic activity">
    <reaction evidence="9 10">
        <text>D-gluconate + ATP = 6-phospho-D-gluconate + ADP + H(+)</text>
        <dbReference type="Rhea" id="RHEA:19433"/>
        <dbReference type="ChEBI" id="CHEBI:15378"/>
        <dbReference type="ChEBI" id="CHEBI:18391"/>
        <dbReference type="ChEBI" id="CHEBI:30616"/>
        <dbReference type="ChEBI" id="CHEBI:58759"/>
        <dbReference type="ChEBI" id="CHEBI:456216"/>
        <dbReference type="EC" id="2.7.1.12"/>
    </reaction>
</comment>
<sequence length="171" mass="18536">MLGAIVIMGVSGSGKSTLGTALARALDCRFLEGDAFHSAAAVEKMQAGQPLDDDDRWPWLDRLGDALAETVERDDAAVAACSALRRRYRERLAERTAGKIRFILLDGDPVLLKGRLRDRRDHFMPPRLLASQIATLEPPGADEQAITLPAGEPITALCAAAMDWLGRGRTD</sequence>
<dbReference type="EC" id="2.7.1.12" evidence="3 10"/>
<keyword evidence="7 10" id="KW-0067">ATP-binding</keyword>
<dbReference type="RefSeq" id="WP_088367406.1">
    <property type="nucleotide sequence ID" value="NZ_NBBI01000003.1"/>
</dbReference>
<dbReference type="GO" id="GO:0005737">
    <property type="term" value="C:cytoplasm"/>
    <property type="evidence" value="ECO:0007669"/>
    <property type="project" value="TreeGrafter"/>
</dbReference>
<comment type="pathway">
    <text evidence="1">Carbohydrate acid metabolism.</text>
</comment>
<evidence type="ECO:0000256" key="2">
    <source>
        <dbReference type="ARBA" id="ARBA00008420"/>
    </source>
</evidence>
<keyword evidence="4 10" id="KW-0808">Transferase</keyword>
<evidence type="ECO:0000313" key="12">
    <source>
        <dbReference type="Proteomes" id="UP000197290"/>
    </source>
</evidence>
<keyword evidence="12" id="KW-1185">Reference proteome</keyword>
<gene>
    <name evidence="11" type="primary">gntK</name>
    <name evidence="11" type="ORF">SPDO_21120</name>
</gene>
<evidence type="ECO:0000256" key="7">
    <source>
        <dbReference type="ARBA" id="ARBA00022840"/>
    </source>
</evidence>
<dbReference type="PANTHER" id="PTHR43442:SF3">
    <property type="entry name" value="GLUCONOKINASE-RELATED"/>
    <property type="match status" value="1"/>
</dbReference>
<evidence type="ECO:0000256" key="4">
    <source>
        <dbReference type="ARBA" id="ARBA00022679"/>
    </source>
</evidence>
<dbReference type="Proteomes" id="UP000197290">
    <property type="component" value="Unassembled WGS sequence"/>
</dbReference>
<evidence type="ECO:0000256" key="5">
    <source>
        <dbReference type="ARBA" id="ARBA00022741"/>
    </source>
</evidence>
<keyword evidence="5 10" id="KW-0547">Nucleotide-binding</keyword>
<evidence type="ECO:0000313" key="11">
    <source>
        <dbReference type="EMBL" id="OWK30426.1"/>
    </source>
</evidence>
<dbReference type="OrthoDB" id="9795716at2"/>
<evidence type="ECO:0000256" key="6">
    <source>
        <dbReference type="ARBA" id="ARBA00022777"/>
    </source>
</evidence>
<protein>
    <recommendedName>
        <fullName evidence="3 10">Gluconokinase</fullName>
        <ecNumber evidence="3 10">2.7.1.12</ecNumber>
    </recommendedName>
</protein>
<comment type="caution">
    <text evidence="11">The sequence shown here is derived from an EMBL/GenBank/DDBJ whole genome shotgun (WGS) entry which is preliminary data.</text>
</comment>
<dbReference type="NCBIfam" id="TIGR01313">
    <property type="entry name" value="therm_gnt_kin"/>
    <property type="match status" value="1"/>
</dbReference>
<dbReference type="GO" id="GO:0046316">
    <property type="term" value="F:gluconokinase activity"/>
    <property type="evidence" value="ECO:0007669"/>
    <property type="project" value="UniProtKB-EC"/>
</dbReference>
<dbReference type="GO" id="GO:0019521">
    <property type="term" value="P:D-gluconate metabolic process"/>
    <property type="evidence" value="ECO:0007669"/>
    <property type="project" value="UniProtKB-KW"/>
</dbReference>
<dbReference type="SUPFAM" id="SSF52540">
    <property type="entry name" value="P-loop containing nucleoside triphosphate hydrolases"/>
    <property type="match status" value="1"/>
</dbReference>
<keyword evidence="8" id="KW-0311">Gluconate utilization</keyword>